<comment type="caution">
    <text evidence="1">The sequence shown here is derived from an EMBL/GenBank/DDBJ whole genome shotgun (WGS) entry which is preliminary data.</text>
</comment>
<proteinExistence type="predicted"/>
<dbReference type="AlphaFoldDB" id="X1H282"/>
<gene>
    <name evidence="1" type="ORF">S03H2_44581</name>
</gene>
<name>X1H282_9ZZZZ</name>
<reference evidence="1" key="1">
    <citation type="journal article" date="2014" name="Front. Microbiol.">
        <title>High frequency of phylogenetically diverse reductive dehalogenase-homologous genes in deep subseafloor sedimentary metagenomes.</title>
        <authorList>
            <person name="Kawai M."/>
            <person name="Futagami T."/>
            <person name="Toyoda A."/>
            <person name="Takaki Y."/>
            <person name="Nishi S."/>
            <person name="Hori S."/>
            <person name="Arai W."/>
            <person name="Tsubouchi T."/>
            <person name="Morono Y."/>
            <person name="Uchiyama I."/>
            <person name="Ito T."/>
            <person name="Fujiyama A."/>
            <person name="Inagaki F."/>
            <person name="Takami H."/>
        </authorList>
    </citation>
    <scope>NUCLEOTIDE SEQUENCE</scope>
    <source>
        <strain evidence="1">Expedition CK06-06</strain>
    </source>
</reference>
<sequence>MGKITFKRSKPIDIGNVTAFFFRKKDALACKKACNIEDGISEWTVKEGYKIEGVKFWFVVSSGKGR</sequence>
<accession>X1H282</accession>
<organism evidence="1">
    <name type="scientific">marine sediment metagenome</name>
    <dbReference type="NCBI Taxonomy" id="412755"/>
    <lineage>
        <taxon>unclassified sequences</taxon>
        <taxon>metagenomes</taxon>
        <taxon>ecological metagenomes</taxon>
    </lineage>
</organism>
<evidence type="ECO:0000313" key="1">
    <source>
        <dbReference type="EMBL" id="GAH64271.1"/>
    </source>
</evidence>
<protein>
    <submittedName>
        <fullName evidence="1">Uncharacterized protein</fullName>
    </submittedName>
</protein>
<dbReference type="EMBL" id="BARU01027884">
    <property type="protein sequence ID" value="GAH64271.1"/>
    <property type="molecule type" value="Genomic_DNA"/>
</dbReference>